<sequence length="153" mass="18219">MTMNKENRLKKRLRLTLLPRIKDRKSVVNRQGTPFKPKKSLQKRKTETKAENKENKENIESKFYHNNVQSTSSISSNCSKSVESKIKNQRITSPFSSSRKKRKFLIEELFEHNMRPSLRKEKPTSLADLHKFDVIIELKEEHRLTPPEYYQYP</sequence>
<accession>A0A1I7TSP3</accession>
<evidence type="ECO:0000313" key="3">
    <source>
        <dbReference type="WBParaSite" id="Csp11.Scaffold629.g11381.t1"/>
    </source>
</evidence>
<dbReference type="WBParaSite" id="Csp11.Scaffold629.g11381.t1">
    <property type="protein sequence ID" value="Csp11.Scaffold629.g11381.t1"/>
    <property type="gene ID" value="Csp11.Scaffold629.g11381"/>
</dbReference>
<feature type="compositionally biased region" description="Basic and acidic residues" evidence="1">
    <location>
        <begin position="44"/>
        <end position="60"/>
    </location>
</feature>
<dbReference type="Proteomes" id="UP000095282">
    <property type="component" value="Unplaced"/>
</dbReference>
<evidence type="ECO:0000256" key="1">
    <source>
        <dbReference type="SAM" id="MobiDB-lite"/>
    </source>
</evidence>
<evidence type="ECO:0000313" key="2">
    <source>
        <dbReference type="Proteomes" id="UP000095282"/>
    </source>
</evidence>
<organism evidence="2 3">
    <name type="scientific">Caenorhabditis tropicalis</name>
    <dbReference type="NCBI Taxonomy" id="1561998"/>
    <lineage>
        <taxon>Eukaryota</taxon>
        <taxon>Metazoa</taxon>
        <taxon>Ecdysozoa</taxon>
        <taxon>Nematoda</taxon>
        <taxon>Chromadorea</taxon>
        <taxon>Rhabditida</taxon>
        <taxon>Rhabditina</taxon>
        <taxon>Rhabditomorpha</taxon>
        <taxon>Rhabditoidea</taxon>
        <taxon>Rhabditidae</taxon>
        <taxon>Peloderinae</taxon>
        <taxon>Caenorhabditis</taxon>
    </lineage>
</organism>
<keyword evidence="2" id="KW-1185">Reference proteome</keyword>
<name>A0A1I7TSP3_9PELO</name>
<proteinExistence type="predicted"/>
<protein>
    <submittedName>
        <fullName evidence="3">Uncharacterized protein</fullName>
    </submittedName>
</protein>
<feature type="region of interest" description="Disordered" evidence="1">
    <location>
        <begin position="20"/>
        <end position="60"/>
    </location>
</feature>
<reference evidence="3" key="1">
    <citation type="submission" date="2016-11" db="UniProtKB">
        <authorList>
            <consortium name="WormBaseParasite"/>
        </authorList>
    </citation>
    <scope>IDENTIFICATION</scope>
</reference>
<dbReference type="AlphaFoldDB" id="A0A1I7TSP3"/>